<evidence type="ECO:0000256" key="2">
    <source>
        <dbReference type="ARBA" id="ARBA00023136"/>
    </source>
</evidence>
<keyword evidence="4" id="KW-0812">Transmembrane</keyword>
<dbReference type="Proteomes" id="UP000196365">
    <property type="component" value="Unassembled WGS sequence"/>
</dbReference>
<feature type="compositionally biased region" description="Basic and acidic residues" evidence="3">
    <location>
        <begin position="549"/>
        <end position="559"/>
    </location>
</feature>
<dbReference type="PANTHER" id="PTHR22550:SF5">
    <property type="entry name" value="LEUCINE ZIPPER PROTEIN 4"/>
    <property type="match status" value="1"/>
</dbReference>
<reference evidence="5 6" key="1">
    <citation type="submission" date="2017-02" db="EMBL/GenBank/DDBJ databases">
        <authorList>
            <person name="Peterson S.W."/>
        </authorList>
    </citation>
    <scope>NUCLEOTIDE SEQUENCE [LARGE SCALE GENOMIC DNA]</scope>
    <source>
        <strain evidence="5 6">DSM 15102</strain>
    </source>
</reference>
<feature type="transmembrane region" description="Helical" evidence="4">
    <location>
        <begin position="310"/>
        <end position="332"/>
    </location>
</feature>
<evidence type="ECO:0000256" key="4">
    <source>
        <dbReference type="SAM" id="Phobius"/>
    </source>
</evidence>
<dbReference type="PANTHER" id="PTHR22550">
    <property type="entry name" value="SPORE GERMINATION PROTEIN"/>
    <property type="match status" value="1"/>
</dbReference>
<dbReference type="InterPro" id="IPR004995">
    <property type="entry name" value="Spore_Ger"/>
</dbReference>
<sequence length="559" mass="62996">MRIIKKNPKKRKMEGDNFIPVSSKIDENIKILKDIFKDCSDIVKREFRVGVEQNHRMYVVYIDGMADRDLVHTHILRPLMLESRLIAPDPGNIKRKVFELISEGSMPVSDMKEKDNLDEGVLSVLSGDTLILIDGIPQILIISSRLWPTRSIEEPTAEMTIRGPRQGFVETFRFNTALLRREIRDPKLKIKSKQLGRRTKTDLGIVYLEDVVNAKVLEEVEKRLDMIDIDGILESGYIEQLIEDSWISIFPQVKYTERPDIVAASLLEGRVAILVDNTPMALIVPTTLNSLLQSPDDYYERWWVSTLIRWIRIIALIISFLLPATYIAVASYHSGIIPTKLALFMAGTRETVPFPVYIEAFVMEITFELLREAGIRLPGQIGATIGIVGSLIIGQATVQAGLVSPIMVIIVALTAIASFAIPGYNLTISFRMLRFLAMFAAAVLGLYGLILVLILTLAHLATLNSFGVPYLSPFVSSKKSDWKDSLVKSPLLVMKQRPEEAGMDKKRMKDLRLDEKGHTKQVDTQNKNQTIKEKKEQNSKFKTPKKIGQNHEKGGNKDG</sequence>
<feature type="region of interest" description="Disordered" evidence="3">
    <location>
        <begin position="498"/>
        <end position="559"/>
    </location>
</feature>
<gene>
    <name evidence="5" type="ORF">SAMN02745973_01317</name>
</gene>
<comment type="similarity">
    <text evidence="1">Belongs to the GerABKA family.</text>
</comment>
<keyword evidence="2 4" id="KW-0472">Membrane</keyword>
<proteinExistence type="inferred from homology"/>
<organism evidence="5 6">
    <name type="scientific">Garciella nitratireducens DSM 15102</name>
    <dbReference type="NCBI Taxonomy" id="1121911"/>
    <lineage>
        <taxon>Bacteria</taxon>
        <taxon>Bacillati</taxon>
        <taxon>Bacillota</taxon>
        <taxon>Clostridia</taxon>
        <taxon>Eubacteriales</taxon>
        <taxon>Eubacteriaceae</taxon>
        <taxon>Garciella</taxon>
    </lineage>
</organism>
<evidence type="ECO:0000313" key="6">
    <source>
        <dbReference type="Proteomes" id="UP000196365"/>
    </source>
</evidence>
<keyword evidence="4" id="KW-1133">Transmembrane helix</keyword>
<accession>A0A1T4MGF7</accession>
<name>A0A1T4MGF7_9FIRM</name>
<evidence type="ECO:0000256" key="1">
    <source>
        <dbReference type="ARBA" id="ARBA00005278"/>
    </source>
</evidence>
<dbReference type="Pfam" id="PF03323">
    <property type="entry name" value="GerA"/>
    <property type="match status" value="1"/>
</dbReference>
<dbReference type="GO" id="GO:0016020">
    <property type="term" value="C:membrane"/>
    <property type="evidence" value="ECO:0007669"/>
    <property type="project" value="InterPro"/>
</dbReference>
<dbReference type="RefSeq" id="WP_242960248.1">
    <property type="nucleotide sequence ID" value="NZ_FUWV01000007.1"/>
</dbReference>
<feature type="compositionally biased region" description="Basic and acidic residues" evidence="3">
    <location>
        <begin position="498"/>
        <end position="521"/>
    </location>
</feature>
<feature type="transmembrane region" description="Helical" evidence="4">
    <location>
        <begin position="436"/>
        <end position="461"/>
    </location>
</feature>
<dbReference type="InterPro" id="IPR050768">
    <property type="entry name" value="UPF0353/GerABKA_families"/>
</dbReference>
<feature type="transmembrane region" description="Helical" evidence="4">
    <location>
        <begin position="402"/>
        <end position="424"/>
    </location>
</feature>
<dbReference type="EMBL" id="FUWV01000007">
    <property type="protein sequence ID" value="SJZ65844.1"/>
    <property type="molecule type" value="Genomic_DNA"/>
</dbReference>
<feature type="compositionally biased region" description="Basic and acidic residues" evidence="3">
    <location>
        <begin position="530"/>
        <end position="539"/>
    </location>
</feature>
<dbReference type="GO" id="GO:0009847">
    <property type="term" value="P:spore germination"/>
    <property type="evidence" value="ECO:0007669"/>
    <property type="project" value="InterPro"/>
</dbReference>
<evidence type="ECO:0000313" key="5">
    <source>
        <dbReference type="EMBL" id="SJZ65844.1"/>
    </source>
</evidence>
<protein>
    <submittedName>
        <fullName evidence="5">Spore germination protein</fullName>
    </submittedName>
</protein>
<dbReference type="PIRSF" id="PIRSF005690">
    <property type="entry name" value="GerBA"/>
    <property type="match status" value="1"/>
</dbReference>
<evidence type="ECO:0000256" key="3">
    <source>
        <dbReference type="SAM" id="MobiDB-lite"/>
    </source>
</evidence>
<dbReference type="AlphaFoldDB" id="A0A1T4MGF7"/>
<keyword evidence="6" id="KW-1185">Reference proteome</keyword>